<dbReference type="EMBL" id="JOTM01000001">
    <property type="protein sequence ID" value="KEK26034.1"/>
    <property type="molecule type" value="Genomic_DNA"/>
</dbReference>
<dbReference type="NCBIfam" id="NF005994">
    <property type="entry name" value="PRK08118.1"/>
    <property type="match status" value="1"/>
</dbReference>
<dbReference type="STRING" id="574375.AZF08_02070"/>
<keyword evidence="2" id="KW-1185">Reference proteome</keyword>
<dbReference type="PANTHER" id="PTHR37816:SF3">
    <property type="entry name" value="MODULATES DNA TOPOLOGY"/>
    <property type="match status" value="1"/>
</dbReference>
<protein>
    <submittedName>
        <fullName evidence="1">ATPase AAA</fullName>
    </submittedName>
</protein>
<dbReference type="PANTHER" id="PTHR37816">
    <property type="entry name" value="YALI0E33011P"/>
    <property type="match status" value="1"/>
</dbReference>
<dbReference type="eggNOG" id="COG0563">
    <property type="taxonomic scope" value="Bacteria"/>
</dbReference>
<comment type="caution">
    <text evidence="1">The sequence shown here is derived from an EMBL/GenBank/DDBJ whole genome shotgun (WGS) entry which is preliminary data.</text>
</comment>
<reference evidence="1 2" key="1">
    <citation type="submission" date="2014-06" db="EMBL/GenBank/DDBJ databases">
        <title>Draft genome sequence of Bacillus gaemokensis JCM 15801 (MCCC 1A00707).</title>
        <authorList>
            <person name="Lai Q."/>
            <person name="Liu Y."/>
            <person name="Shao Z."/>
        </authorList>
    </citation>
    <scope>NUCLEOTIDE SEQUENCE [LARGE SCALE GENOMIC DNA]</scope>
    <source>
        <strain evidence="1 2">JCM 15801</strain>
    </source>
</reference>
<name>A0A073KFK1_9BACI</name>
<dbReference type="AlphaFoldDB" id="A0A073KFK1"/>
<evidence type="ECO:0000313" key="2">
    <source>
        <dbReference type="Proteomes" id="UP000027778"/>
    </source>
</evidence>
<dbReference type="InterPro" id="IPR027417">
    <property type="entry name" value="P-loop_NTPase"/>
</dbReference>
<evidence type="ECO:0000313" key="1">
    <source>
        <dbReference type="EMBL" id="KEK26034.1"/>
    </source>
</evidence>
<proteinExistence type="predicted"/>
<accession>A0A073KFK1</accession>
<dbReference type="RefSeq" id="WP_033672378.1">
    <property type="nucleotide sequence ID" value="NZ_JOTM01000001.1"/>
</dbReference>
<dbReference type="InterPro" id="IPR052922">
    <property type="entry name" value="Cytidylate_Kinase-2"/>
</dbReference>
<dbReference type="Gene3D" id="3.40.50.300">
    <property type="entry name" value="P-loop containing nucleotide triphosphate hydrolases"/>
    <property type="match status" value="1"/>
</dbReference>
<gene>
    <name evidence="1" type="ORF">BAGA_02000</name>
</gene>
<sequence length="167" mass="19549">MKKIMIIGSGGAGKSTFSQRLGEVLQLPVYHLDALYWKKDWVLTSHEEQIQVQRELVTQDSWIIDGNYGFTMDIRLEAADTIIFIDLPRIQCLYRVIKRRVQYHNKTRPDMGEGCNEQLDFEFLKWVWTYPKVKRPVILGKLQAISAEKNIVIFKTSAELEEFLQKL</sequence>
<dbReference type="SUPFAM" id="SSF52540">
    <property type="entry name" value="P-loop containing nucleoside triphosphate hydrolases"/>
    <property type="match status" value="1"/>
</dbReference>
<dbReference type="Proteomes" id="UP000027778">
    <property type="component" value="Unassembled WGS sequence"/>
</dbReference>
<organism evidence="1 2">
    <name type="scientific">Bacillus gaemokensis</name>
    <dbReference type="NCBI Taxonomy" id="574375"/>
    <lineage>
        <taxon>Bacteria</taxon>
        <taxon>Bacillati</taxon>
        <taxon>Bacillota</taxon>
        <taxon>Bacilli</taxon>
        <taxon>Bacillales</taxon>
        <taxon>Bacillaceae</taxon>
        <taxon>Bacillus</taxon>
        <taxon>Bacillus cereus group</taxon>
    </lineage>
</organism>
<dbReference type="OrthoDB" id="1201990at2"/>